<dbReference type="SMART" id="SM00248">
    <property type="entry name" value="ANK"/>
    <property type="match status" value="11"/>
</dbReference>
<evidence type="ECO:0000256" key="1">
    <source>
        <dbReference type="ARBA" id="ARBA00022737"/>
    </source>
</evidence>
<dbReference type="AlphaFoldDB" id="A0A0G4HMM1"/>
<feature type="region of interest" description="Disordered" evidence="3">
    <location>
        <begin position="1"/>
        <end position="21"/>
    </location>
</feature>
<evidence type="ECO:0000256" key="3">
    <source>
        <dbReference type="SAM" id="MobiDB-lite"/>
    </source>
</evidence>
<evidence type="ECO:0000313" key="4">
    <source>
        <dbReference type="EMBL" id="CEM45585.1"/>
    </source>
</evidence>
<proteinExistence type="predicted"/>
<dbReference type="Pfam" id="PF12796">
    <property type="entry name" value="Ank_2"/>
    <property type="match status" value="5"/>
</dbReference>
<evidence type="ECO:0000256" key="2">
    <source>
        <dbReference type="ARBA" id="ARBA00023043"/>
    </source>
</evidence>
<dbReference type="InterPro" id="IPR002110">
    <property type="entry name" value="Ankyrin_rpt"/>
</dbReference>
<keyword evidence="2" id="KW-0040">ANK repeat</keyword>
<dbReference type="InterPro" id="IPR036770">
    <property type="entry name" value="Ankyrin_rpt-contain_sf"/>
</dbReference>
<reference evidence="4" key="1">
    <citation type="submission" date="2014-11" db="EMBL/GenBank/DDBJ databases">
        <authorList>
            <person name="Otto D Thomas"/>
            <person name="Naeem Raeece"/>
        </authorList>
    </citation>
    <scope>NUCLEOTIDE SEQUENCE</scope>
</reference>
<dbReference type="PANTHER" id="PTHR24171">
    <property type="entry name" value="ANKYRIN REPEAT DOMAIN-CONTAINING PROTEIN 39-RELATED"/>
    <property type="match status" value="1"/>
</dbReference>
<dbReference type="SUPFAM" id="SSF48403">
    <property type="entry name" value="Ankyrin repeat"/>
    <property type="match status" value="1"/>
</dbReference>
<protein>
    <submittedName>
        <fullName evidence="4">Uncharacterized protein</fullName>
    </submittedName>
</protein>
<dbReference type="PhylomeDB" id="A0A0G4HMM1"/>
<name>A0A0G4HMM1_9ALVE</name>
<dbReference type="EMBL" id="CDMZ01003228">
    <property type="protein sequence ID" value="CEM45585.1"/>
    <property type="molecule type" value="Genomic_DNA"/>
</dbReference>
<sequence length="524" mass="57126">MGGSSSSARTDSHRPSHGSLTEGLTQSWNCLINGFREPEIVVRRRPLPLEEPKFSLTPLILRRVRKFQPVSAQSLRLAVKERYHFVSIDLLFLLQLGADVNGLVVNPDKKAVQKNLKESALHLAAEMGNVACVNTLLHFGAHPNVRDTTRETALMRASSRGFSEVVAALLSVQTVRRRPVTVDVNAAGALGGETALLYAAKNGSVLVVRLLLLVNAQVNLRDNYGWTALMEAALHNHLDVLNTLIDARADVNGLVVNPDKKAVQKNLKESALHLAAEMGNVACVNTLLHFGAHPNVRDTIGETALMRASSRGFTEVVAALLSVQTVRRRPVTVDVNAAGALGGETALLYAAKNGSVLAVRLLLLVNAQVNLRDNYGWTALMEAALHNHLDVLNILIDARADVNAADSEGRSAALHLASEKGLTRVVETLLKADAKVDLENRDGWTTLMYTSKNGKAEVVKLLVDAHANVNTRSRDGWSSLRFAESNGHSEIVKTLVRSPSWRQKRMTTMRECEGSLRTAIDQRR</sequence>
<keyword evidence="1" id="KW-0677">Repeat</keyword>
<gene>
    <name evidence="4" type="ORF">Cvel_7574</name>
</gene>
<dbReference type="Gene3D" id="1.25.40.20">
    <property type="entry name" value="Ankyrin repeat-containing domain"/>
    <property type="match status" value="5"/>
</dbReference>
<dbReference type="VEuPathDB" id="CryptoDB:Cvel_7574"/>
<organism evidence="4">
    <name type="scientific">Chromera velia CCMP2878</name>
    <dbReference type="NCBI Taxonomy" id="1169474"/>
    <lineage>
        <taxon>Eukaryota</taxon>
        <taxon>Sar</taxon>
        <taxon>Alveolata</taxon>
        <taxon>Colpodellida</taxon>
        <taxon>Chromeraceae</taxon>
        <taxon>Chromera</taxon>
    </lineage>
</organism>
<accession>A0A0G4HMM1</accession>